<dbReference type="InterPro" id="IPR051199">
    <property type="entry name" value="LPS_LOS_Heptosyltrfase"/>
</dbReference>
<dbReference type="SUPFAM" id="SSF53756">
    <property type="entry name" value="UDP-Glycosyltransferase/glycogen phosphorylase"/>
    <property type="match status" value="1"/>
</dbReference>
<dbReference type="GO" id="GO:0009244">
    <property type="term" value="P:lipopolysaccharide core region biosynthetic process"/>
    <property type="evidence" value="ECO:0007669"/>
    <property type="project" value="TreeGrafter"/>
</dbReference>
<evidence type="ECO:0000313" key="3">
    <source>
        <dbReference type="EMBL" id="RVU36892.1"/>
    </source>
</evidence>
<organism evidence="3 4">
    <name type="scientific">Hwanghaeella grinnelliae</name>
    <dbReference type="NCBI Taxonomy" id="2500179"/>
    <lineage>
        <taxon>Bacteria</taxon>
        <taxon>Pseudomonadati</taxon>
        <taxon>Pseudomonadota</taxon>
        <taxon>Alphaproteobacteria</taxon>
        <taxon>Rhodospirillales</taxon>
        <taxon>Rhodospirillaceae</taxon>
        <taxon>Hwanghaeella</taxon>
    </lineage>
</organism>
<dbReference type="Pfam" id="PF01075">
    <property type="entry name" value="Glyco_transf_9"/>
    <property type="match status" value="1"/>
</dbReference>
<dbReference type="EMBL" id="SADE01000002">
    <property type="protein sequence ID" value="RVU36892.1"/>
    <property type="molecule type" value="Genomic_DNA"/>
</dbReference>
<accession>A0A437QQV6</accession>
<dbReference type="GO" id="GO:0005829">
    <property type="term" value="C:cytosol"/>
    <property type="evidence" value="ECO:0007669"/>
    <property type="project" value="TreeGrafter"/>
</dbReference>
<sequence length="285" mass="30563">MQAIRKAYPMAEISLLTTVPFRKLAEASGLFDAILIDPRPALWNLPGVLRLRTMLCAARPQIVFDLQTSDRSSTYLKLFWPNRPLWSGIAAGASHPHANTDRDAMHTVDRQREQLAGAGILDVALPDLSFLGDEGIDGMTLPDRFVLLAPGGAPHRPEKRWPAENFADLAARLQAAGLTPVVLGTKAEAEAEGAILRRCPDAMSLIGKTSLLQIAPLARRAAGAVGNDTGPMHLITISGCPSVVLYSHASDPALCAQKGPSVTILRQPDLNALPPDQVFAALKPR</sequence>
<reference evidence="4" key="1">
    <citation type="submission" date="2019-01" db="EMBL/GenBank/DDBJ databases">
        <title>Gri0909 isolated from a small marine red alga.</title>
        <authorList>
            <person name="Kim J."/>
            <person name="Jeong S.E."/>
            <person name="Jeon C.O."/>
        </authorList>
    </citation>
    <scope>NUCLEOTIDE SEQUENCE [LARGE SCALE GENOMIC DNA]</scope>
    <source>
        <strain evidence="4">Gri0909</strain>
    </source>
</reference>
<name>A0A437QQV6_9PROT</name>
<dbReference type="CDD" id="cd03789">
    <property type="entry name" value="GT9_LPS_heptosyltransferase"/>
    <property type="match status" value="1"/>
</dbReference>
<protein>
    <submittedName>
        <fullName evidence="3">Lipopolysaccharide heptosyltransferase family protein</fullName>
    </submittedName>
</protein>
<dbReference type="AlphaFoldDB" id="A0A437QQV6"/>
<evidence type="ECO:0000256" key="2">
    <source>
        <dbReference type="ARBA" id="ARBA00022679"/>
    </source>
</evidence>
<dbReference type="PANTHER" id="PTHR30160">
    <property type="entry name" value="TETRAACYLDISACCHARIDE 4'-KINASE-RELATED"/>
    <property type="match status" value="1"/>
</dbReference>
<dbReference type="OrthoDB" id="9807356at2"/>
<keyword evidence="2 3" id="KW-0808">Transferase</keyword>
<comment type="caution">
    <text evidence="3">The sequence shown here is derived from an EMBL/GenBank/DDBJ whole genome shotgun (WGS) entry which is preliminary data.</text>
</comment>
<keyword evidence="1" id="KW-0328">Glycosyltransferase</keyword>
<keyword evidence="4" id="KW-1185">Reference proteome</keyword>
<dbReference type="Gene3D" id="3.40.50.2000">
    <property type="entry name" value="Glycogen Phosphorylase B"/>
    <property type="match status" value="2"/>
</dbReference>
<evidence type="ECO:0000313" key="4">
    <source>
        <dbReference type="Proteomes" id="UP000287447"/>
    </source>
</evidence>
<dbReference type="GO" id="GO:0008713">
    <property type="term" value="F:ADP-heptose-lipopolysaccharide heptosyltransferase activity"/>
    <property type="evidence" value="ECO:0007669"/>
    <property type="project" value="TreeGrafter"/>
</dbReference>
<dbReference type="InterPro" id="IPR002201">
    <property type="entry name" value="Glyco_trans_9"/>
</dbReference>
<evidence type="ECO:0000256" key="1">
    <source>
        <dbReference type="ARBA" id="ARBA00022676"/>
    </source>
</evidence>
<gene>
    <name evidence="3" type="ORF">EOI86_11895</name>
</gene>
<proteinExistence type="predicted"/>
<dbReference type="Proteomes" id="UP000287447">
    <property type="component" value="Unassembled WGS sequence"/>
</dbReference>
<dbReference type="PANTHER" id="PTHR30160:SF1">
    <property type="entry name" value="LIPOPOLYSACCHARIDE 1,2-N-ACETYLGLUCOSAMINETRANSFERASE-RELATED"/>
    <property type="match status" value="1"/>
</dbReference>